<evidence type="ECO:0000256" key="1">
    <source>
        <dbReference type="PROSITE-ProRule" id="PRU00023"/>
    </source>
</evidence>
<feature type="compositionally biased region" description="Low complexity" evidence="2">
    <location>
        <begin position="51"/>
        <end position="68"/>
    </location>
</feature>
<dbReference type="Gene3D" id="2.60.40.10">
    <property type="entry name" value="Immunoglobulins"/>
    <property type="match status" value="1"/>
</dbReference>
<dbReference type="InterPro" id="IPR013783">
    <property type="entry name" value="Ig-like_fold"/>
</dbReference>
<feature type="region of interest" description="Disordered" evidence="2">
    <location>
        <begin position="50"/>
        <end position="71"/>
    </location>
</feature>
<dbReference type="PANTHER" id="PTHR47303">
    <property type="match status" value="1"/>
</dbReference>
<feature type="region of interest" description="Disordered" evidence="2">
    <location>
        <begin position="317"/>
        <end position="359"/>
    </location>
</feature>
<reference evidence="5 6" key="1">
    <citation type="submission" date="2015-06" db="EMBL/GenBank/DDBJ databases">
        <title>Expansion of signal transduction pathways in fungi by whole-genome duplication.</title>
        <authorList>
            <consortium name="DOE Joint Genome Institute"/>
            <person name="Corrochano L.M."/>
            <person name="Kuo A."/>
            <person name="Marcet-Houben M."/>
            <person name="Polaino S."/>
            <person name="Salamov A."/>
            <person name="Villalobos J.M."/>
            <person name="Alvarez M.I."/>
            <person name="Avalos J."/>
            <person name="Benito E.P."/>
            <person name="Benoit I."/>
            <person name="Burger G."/>
            <person name="Camino L.P."/>
            <person name="Canovas D."/>
            <person name="Cerda-Olmedo E."/>
            <person name="Cheng J.-F."/>
            <person name="Dominguez A."/>
            <person name="Elias M."/>
            <person name="Eslava A.P."/>
            <person name="Glaser F."/>
            <person name="Grimwood J."/>
            <person name="Gutierrez G."/>
            <person name="Heitman J."/>
            <person name="Henrissat B."/>
            <person name="Iturriaga E.A."/>
            <person name="Lang B.F."/>
            <person name="Lavin J.L."/>
            <person name="Lee S."/>
            <person name="Li W."/>
            <person name="Lindquist E."/>
            <person name="Lopez-Garcia S."/>
            <person name="Luque E.M."/>
            <person name="Marcos A.T."/>
            <person name="Martin J."/>
            <person name="Mccluskey K."/>
            <person name="Medina H.R."/>
            <person name="Miralles-Duran A."/>
            <person name="Miyazaki A."/>
            <person name="Munoz-Torres E."/>
            <person name="Oguiza J.A."/>
            <person name="Ohm R."/>
            <person name="Olmedo M."/>
            <person name="Orejas M."/>
            <person name="Ortiz-Castellanos L."/>
            <person name="Pisabarro A.G."/>
            <person name="Rodriguez-Romero J."/>
            <person name="Ruiz-Herrera J."/>
            <person name="Ruiz-Vazquez R."/>
            <person name="Sanz C."/>
            <person name="Schackwitz W."/>
            <person name="Schmutz J."/>
            <person name="Shahriari M."/>
            <person name="Shelest E."/>
            <person name="Silva-Franco F."/>
            <person name="Soanes D."/>
            <person name="Syed K."/>
            <person name="Tagua V.G."/>
            <person name="Talbot N.J."/>
            <person name="Thon M."/>
            <person name="De Vries R.P."/>
            <person name="Wiebenga A."/>
            <person name="Yadav J.S."/>
            <person name="Braun E.L."/>
            <person name="Baker S."/>
            <person name="Garre V."/>
            <person name="Horwitz B."/>
            <person name="Torres-Martinez S."/>
            <person name="Idnurm A."/>
            <person name="Herrera-Estrella A."/>
            <person name="Gabaldon T."/>
            <person name="Grigoriev I.V."/>
        </authorList>
    </citation>
    <scope>NUCLEOTIDE SEQUENCE [LARGE SCALE GENOMIC DNA]</scope>
    <source>
        <strain evidence="5 6">CBS 277.49</strain>
    </source>
</reference>
<dbReference type="InterPro" id="IPR002909">
    <property type="entry name" value="IPT_dom"/>
</dbReference>
<comment type="caution">
    <text evidence="5">The sequence shown here is derived from an EMBL/GenBank/DDBJ whole genome shotgun (WGS) entry which is preliminary data.</text>
</comment>
<feature type="compositionally biased region" description="Low complexity" evidence="2">
    <location>
        <begin position="182"/>
        <end position="191"/>
    </location>
</feature>
<proteinExistence type="predicted"/>
<feature type="compositionally biased region" description="Basic residues" evidence="2">
    <location>
        <begin position="329"/>
        <end position="338"/>
    </location>
</feature>
<protein>
    <recommendedName>
        <fullName evidence="4">IPT/TIG domain-containing protein</fullName>
    </recommendedName>
</protein>
<feature type="region of interest" description="Disordered" evidence="2">
    <location>
        <begin position="605"/>
        <end position="627"/>
    </location>
</feature>
<evidence type="ECO:0000259" key="4">
    <source>
        <dbReference type="SMART" id="SM00429"/>
    </source>
</evidence>
<keyword evidence="3" id="KW-0472">Membrane</keyword>
<dbReference type="PROSITE" id="PS50088">
    <property type="entry name" value="ANK_REPEAT"/>
    <property type="match status" value="2"/>
</dbReference>
<accession>A0A168GJ96</accession>
<feature type="domain" description="IPT/TIG" evidence="4">
    <location>
        <begin position="485"/>
        <end position="569"/>
    </location>
</feature>
<dbReference type="SMART" id="SM00429">
    <property type="entry name" value="IPT"/>
    <property type="match status" value="1"/>
</dbReference>
<dbReference type="EMBL" id="AMYB01000013">
    <property type="protein sequence ID" value="OAC97742.1"/>
    <property type="molecule type" value="Genomic_DNA"/>
</dbReference>
<dbReference type="SMART" id="SM00248">
    <property type="entry name" value="ANK"/>
    <property type="match status" value="2"/>
</dbReference>
<feature type="compositionally biased region" description="Polar residues" evidence="2">
    <location>
        <begin position="345"/>
        <end position="359"/>
    </location>
</feature>
<organism evidence="5 6">
    <name type="scientific">Mucor lusitanicus CBS 277.49</name>
    <dbReference type="NCBI Taxonomy" id="747725"/>
    <lineage>
        <taxon>Eukaryota</taxon>
        <taxon>Fungi</taxon>
        <taxon>Fungi incertae sedis</taxon>
        <taxon>Mucoromycota</taxon>
        <taxon>Mucoromycotina</taxon>
        <taxon>Mucoromycetes</taxon>
        <taxon>Mucorales</taxon>
        <taxon>Mucorineae</taxon>
        <taxon>Mucoraceae</taxon>
        <taxon>Mucor</taxon>
    </lineage>
</organism>
<feature type="region of interest" description="Disordered" evidence="2">
    <location>
        <begin position="772"/>
        <end position="807"/>
    </location>
</feature>
<dbReference type="Pfam" id="PF01833">
    <property type="entry name" value="TIG"/>
    <property type="match status" value="1"/>
</dbReference>
<feature type="compositionally biased region" description="Low complexity" evidence="2">
    <location>
        <begin position="608"/>
        <end position="625"/>
    </location>
</feature>
<dbReference type="InterPro" id="IPR014756">
    <property type="entry name" value="Ig_E-set"/>
</dbReference>
<dbReference type="OrthoDB" id="71307at2759"/>
<feature type="compositionally biased region" description="Polar residues" evidence="2">
    <location>
        <begin position="772"/>
        <end position="781"/>
    </location>
</feature>
<dbReference type="InterPro" id="IPR057962">
    <property type="entry name" value="SPT23_MGA2_DBD"/>
</dbReference>
<dbReference type="PROSITE" id="PS50297">
    <property type="entry name" value="ANK_REP_REGION"/>
    <property type="match status" value="1"/>
</dbReference>
<dbReference type="InterPro" id="IPR036770">
    <property type="entry name" value="Ankyrin_rpt-contain_sf"/>
</dbReference>
<keyword evidence="3" id="KW-1133">Transmembrane helix</keyword>
<evidence type="ECO:0000313" key="5">
    <source>
        <dbReference type="EMBL" id="OAC97742.1"/>
    </source>
</evidence>
<keyword evidence="3" id="KW-0812">Transmembrane</keyword>
<dbReference type="Pfam" id="PF25603">
    <property type="entry name" value="SPT23_MGA2_DBD"/>
    <property type="match status" value="1"/>
</dbReference>
<dbReference type="SUPFAM" id="SSF81296">
    <property type="entry name" value="E set domains"/>
    <property type="match status" value="1"/>
</dbReference>
<keyword evidence="6" id="KW-1185">Reference proteome</keyword>
<dbReference type="GO" id="GO:0071222">
    <property type="term" value="P:cellular response to lipopolysaccharide"/>
    <property type="evidence" value="ECO:0007669"/>
    <property type="project" value="TreeGrafter"/>
</dbReference>
<gene>
    <name evidence="5" type="ORF">MUCCIDRAFT_116225</name>
</gene>
<keyword evidence="1" id="KW-0040">ANK repeat</keyword>
<dbReference type="Gene3D" id="1.25.40.20">
    <property type="entry name" value="Ankyrin repeat-containing domain"/>
    <property type="match status" value="1"/>
</dbReference>
<feature type="transmembrane region" description="Helical" evidence="3">
    <location>
        <begin position="819"/>
        <end position="838"/>
    </location>
</feature>
<evidence type="ECO:0000256" key="3">
    <source>
        <dbReference type="SAM" id="Phobius"/>
    </source>
</evidence>
<feature type="compositionally biased region" description="Low complexity" evidence="2">
    <location>
        <begin position="782"/>
        <end position="793"/>
    </location>
</feature>
<dbReference type="InterPro" id="IPR002110">
    <property type="entry name" value="Ankyrin_rpt"/>
</dbReference>
<dbReference type="VEuPathDB" id="FungiDB:MUCCIDRAFT_116225"/>
<dbReference type="SUPFAM" id="SSF48403">
    <property type="entry name" value="Ankyrin repeat"/>
    <property type="match status" value="1"/>
</dbReference>
<sequence length="861" mass="95605">MNTDTKTPSQCASTRKLSQADLEDLLDPQVSFLPLFQDLNPGFESLYSPYSPNLDSSSTTDTSSPPNSHYEDMAMSAENAAAPVPISTAAPDDFLNYLSYPNNEIVTRNGNTTPSPCTQSSSNNRLQIRILGVPNTGAKSRVETQIKLCIQLMTGNEKKVQDWSYIRLSDSMLARSRLRKNQQQQQQQQQQKSMDGSVATMVSDESKVLRLEAQVVCASSTDQPIRMCVGCVRRERKRAERTKDGKHKGDILPEDIEAERDRILLFNCSPMINFSSGDAILPTRITCYCRHHNEKVGFRICFSMKNNKDEIIANGISPPIMITDDHKSSKQKTNRKRSRQEDDQLTISRPDTPASSRKNSICIEPIQPTTAEIPDDTMESTTPTSLEFVNSGISVMTNSNSSSSSNIYSDFFPAPPPPLSAPLSFNVPMDIPTPQQQYSPEEDIVASAEEAWPFNRRRRTTSGYASTDDHVMTSILDDFRPVVVVPQLERLVPAQGPTYGGVEVTLLGSGFYRGLTCLFGEHVATTVYWNPNTIVCILPPAAHTGPVVVSFKEHPLVLEGQDVAIFTYYDASDQALLELALQVVGLKMTGKLHDAKHVAMRIVQGGEPSQQQSQPQQQQQQQQQQHQLSVLEAIQHADQPDFSLVNASGQTMLHLSVILGNEELVRAIIHAYAHRPTKDKQELLNARDKNEMTALQFACQIKSMELIQILLHAGANPTSVDSAWLKQSCAAAEDIIDLLDLYTASNHIKRKPLSRRNSNVKSHMMHRFHSLSNTSTETSQHGGNSNNSNSNSGTDSKRTPSMESDGLGLVRQKSDRRLYLFWLPVLMLAVGLLFVQMFGQPALLRPILDLLPNPHRIPLSV</sequence>
<dbReference type="STRING" id="747725.A0A168GJ96"/>
<dbReference type="AlphaFoldDB" id="A0A168GJ96"/>
<feature type="region of interest" description="Disordered" evidence="2">
    <location>
        <begin position="176"/>
        <end position="199"/>
    </location>
</feature>
<name>A0A168GJ96_MUCCL</name>
<dbReference type="Proteomes" id="UP000077051">
    <property type="component" value="Unassembled WGS sequence"/>
</dbReference>
<evidence type="ECO:0000313" key="6">
    <source>
        <dbReference type="Proteomes" id="UP000077051"/>
    </source>
</evidence>
<dbReference type="CDD" id="cd00102">
    <property type="entry name" value="IPT"/>
    <property type="match status" value="1"/>
</dbReference>
<dbReference type="PANTHER" id="PTHR47303:SF1">
    <property type="entry name" value="NF-KAPPA-B INHIBITOR BETA"/>
    <property type="match status" value="1"/>
</dbReference>
<evidence type="ECO:0000256" key="2">
    <source>
        <dbReference type="SAM" id="MobiDB-lite"/>
    </source>
</evidence>
<dbReference type="Pfam" id="PF12796">
    <property type="entry name" value="Ank_2"/>
    <property type="match status" value="1"/>
</dbReference>
<feature type="repeat" description="ANK" evidence="1">
    <location>
        <begin position="690"/>
        <end position="722"/>
    </location>
</feature>
<feature type="repeat" description="ANK" evidence="1">
    <location>
        <begin position="648"/>
        <end position="680"/>
    </location>
</feature>